<evidence type="ECO:0000256" key="9">
    <source>
        <dbReference type="ARBA" id="ARBA00023134"/>
    </source>
</evidence>
<dbReference type="OrthoDB" id="9805918at2"/>
<feature type="binding site" evidence="10">
    <location>
        <position position="229"/>
    </location>
    <ligand>
        <name>Mg(2+)</name>
        <dbReference type="ChEBI" id="CHEBI:18420"/>
    </ligand>
</feature>
<dbReference type="SUPFAM" id="SSF116878">
    <property type="entry name" value="TrmE connector domain"/>
    <property type="match status" value="1"/>
</dbReference>
<dbReference type="InterPro" id="IPR031168">
    <property type="entry name" value="G_TrmE"/>
</dbReference>
<dbReference type="CDD" id="cd04164">
    <property type="entry name" value="trmE"/>
    <property type="match status" value="1"/>
</dbReference>
<evidence type="ECO:0000313" key="14">
    <source>
        <dbReference type="Proteomes" id="UP000242498"/>
    </source>
</evidence>
<feature type="binding site" evidence="10">
    <location>
        <begin position="269"/>
        <end position="272"/>
    </location>
    <ligand>
        <name>GTP</name>
        <dbReference type="ChEBI" id="CHEBI:37565"/>
    </ligand>
</feature>
<comment type="subcellular location">
    <subcellularLocation>
        <location evidence="10">Cytoplasm</location>
    </subcellularLocation>
</comment>
<keyword evidence="8 10" id="KW-0630">Potassium</keyword>
<comment type="function">
    <text evidence="10">Exhibits a very high intrinsic GTPase hydrolysis rate. Involved in the addition of a carboxymethylaminomethyl (cmnm) group at the wobble position (U34) of certain tRNAs, forming tRNA-cmnm(5)s(2)U34.</text>
</comment>
<dbReference type="SUPFAM" id="SSF52540">
    <property type="entry name" value="P-loop containing nucleoside triphosphate hydrolases"/>
    <property type="match status" value="1"/>
</dbReference>
<evidence type="ECO:0000256" key="4">
    <source>
        <dbReference type="ARBA" id="ARBA00022723"/>
    </source>
</evidence>
<dbReference type="GO" id="GO:0005829">
    <property type="term" value="C:cytosol"/>
    <property type="evidence" value="ECO:0007669"/>
    <property type="project" value="TreeGrafter"/>
</dbReference>
<comment type="caution">
    <text evidence="10">Lacks conserved residue(s) required for the propagation of feature annotation.</text>
</comment>
<dbReference type="RefSeq" id="WP_096293760.1">
    <property type="nucleotide sequence ID" value="NZ_LT907782.1"/>
</dbReference>
<proteinExistence type="inferred from homology"/>
<dbReference type="GO" id="GO:0005525">
    <property type="term" value="F:GTP binding"/>
    <property type="evidence" value="ECO:0007669"/>
    <property type="project" value="UniProtKB-UniRule"/>
</dbReference>
<dbReference type="Pfam" id="PF10396">
    <property type="entry name" value="TrmE_N"/>
    <property type="match status" value="1"/>
</dbReference>
<dbReference type="HAMAP" id="MF_00379">
    <property type="entry name" value="GTPase_MnmE"/>
    <property type="match status" value="1"/>
</dbReference>
<protein>
    <recommendedName>
        <fullName evidence="10">tRNA modification GTPase MnmE</fullName>
        <ecNumber evidence="10">3.6.-.-</ecNumber>
    </recommendedName>
</protein>
<evidence type="ECO:0000256" key="5">
    <source>
        <dbReference type="ARBA" id="ARBA00022741"/>
    </source>
</evidence>
<dbReference type="CDD" id="cd14858">
    <property type="entry name" value="TrmE_N"/>
    <property type="match status" value="1"/>
</dbReference>
<keyword evidence="9 10" id="KW-0342">GTP-binding</keyword>
<keyword evidence="2 10" id="KW-0963">Cytoplasm</keyword>
<dbReference type="NCBIfam" id="TIGR00450">
    <property type="entry name" value="mnmE_trmE_thdF"/>
    <property type="match status" value="1"/>
</dbReference>
<name>A0A285C0C7_9PROT</name>
<dbReference type="FunFam" id="3.40.50.300:FF:001376">
    <property type="entry name" value="tRNA modification GTPase MnmE"/>
    <property type="match status" value="1"/>
</dbReference>
<dbReference type="InterPro" id="IPR027417">
    <property type="entry name" value="P-loop_NTPase"/>
</dbReference>
<evidence type="ECO:0000313" key="13">
    <source>
        <dbReference type="EMBL" id="SNX61014.1"/>
    </source>
</evidence>
<evidence type="ECO:0000256" key="8">
    <source>
        <dbReference type="ARBA" id="ARBA00022958"/>
    </source>
</evidence>
<comment type="subunit">
    <text evidence="10">Homodimer. Heterotetramer of two MnmE and two MnmG subunits.</text>
</comment>
<dbReference type="PROSITE" id="PS51709">
    <property type="entry name" value="G_TRME"/>
    <property type="match status" value="1"/>
</dbReference>
<feature type="binding site" evidence="10">
    <location>
        <begin position="244"/>
        <end position="250"/>
    </location>
    <ligand>
        <name>GTP</name>
        <dbReference type="ChEBI" id="CHEBI:37565"/>
    </ligand>
</feature>
<dbReference type="EMBL" id="LT907782">
    <property type="protein sequence ID" value="SNX61014.1"/>
    <property type="molecule type" value="Genomic_DNA"/>
</dbReference>
<dbReference type="NCBIfam" id="NF003661">
    <property type="entry name" value="PRK05291.1-3"/>
    <property type="match status" value="1"/>
</dbReference>
<evidence type="ECO:0000256" key="3">
    <source>
        <dbReference type="ARBA" id="ARBA00022694"/>
    </source>
</evidence>
<evidence type="ECO:0000256" key="2">
    <source>
        <dbReference type="ARBA" id="ARBA00022490"/>
    </source>
</evidence>
<dbReference type="Gene3D" id="3.30.1360.120">
    <property type="entry name" value="Probable tRNA modification gtpase trme, domain 1"/>
    <property type="match status" value="1"/>
</dbReference>
<dbReference type="GO" id="GO:0003924">
    <property type="term" value="F:GTPase activity"/>
    <property type="evidence" value="ECO:0007669"/>
    <property type="project" value="UniProtKB-UniRule"/>
</dbReference>
<dbReference type="InterPro" id="IPR004520">
    <property type="entry name" value="GTPase_MnmE"/>
</dbReference>
<dbReference type="InterPro" id="IPR027266">
    <property type="entry name" value="TrmE/GcvT-like"/>
</dbReference>
<feature type="binding site" evidence="10">
    <location>
        <position position="244"/>
    </location>
    <ligand>
        <name>K(+)</name>
        <dbReference type="ChEBI" id="CHEBI:29103"/>
    </ligand>
</feature>
<evidence type="ECO:0000256" key="1">
    <source>
        <dbReference type="ARBA" id="ARBA00011043"/>
    </source>
</evidence>
<evidence type="ECO:0000259" key="12">
    <source>
        <dbReference type="PROSITE" id="PS51709"/>
    </source>
</evidence>
<feature type="binding site" evidence="10">
    <location>
        <position position="250"/>
    </location>
    <ligand>
        <name>Mg(2+)</name>
        <dbReference type="ChEBI" id="CHEBI:18420"/>
    </ligand>
</feature>
<evidence type="ECO:0000256" key="11">
    <source>
        <dbReference type="RuleBase" id="RU003313"/>
    </source>
</evidence>
<dbReference type="GO" id="GO:0030488">
    <property type="term" value="P:tRNA methylation"/>
    <property type="evidence" value="ECO:0007669"/>
    <property type="project" value="TreeGrafter"/>
</dbReference>
<keyword evidence="4 10" id="KW-0479">Metal-binding</keyword>
<dbReference type="InterPro" id="IPR018948">
    <property type="entry name" value="GTP-bd_TrmE_N"/>
</dbReference>
<keyword evidence="7 10" id="KW-0460">Magnesium</keyword>
<feature type="binding site" evidence="10">
    <location>
        <begin position="225"/>
        <end position="230"/>
    </location>
    <ligand>
        <name>GTP</name>
        <dbReference type="ChEBI" id="CHEBI:37565"/>
    </ligand>
</feature>
<dbReference type="GO" id="GO:0046872">
    <property type="term" value="F:metal ion binding"/>
    <property type="evidence" value="ECO:0007669"/>
    <property type="project" value="UniProtKB-KW"/>
</dbReference>
<dbReference type="EC" id="3.6.-.-" evidence="10"/>
<dbReference type="Gene3D" id="1.20.120.430">
    <property type="entry name" value="tRNA modification GTPase MnmE domain 2"/>
    <property type="match status" value="1"/>
</dbReference>
<dbReference type="Gene3D" id="3.40.50.300">
    <property type="entry name" value="P-loop containing nucleotide triphosphate hydrolases"/>
    <property type="match status" value="1"/>
</dbReference>
<dbReference type="InterPro" id="IPR005225">
    <property type="entry name" value="Small_GTP-bd"/>
</dbReference>
<dbReference type="GO" id="GO:0002098">
    <property type="term" value="P:tRNA wobble uridine modification"/>
    <property type="evidence" value="ECO:0007669"/>
    <property type="project" value="TreeGrafter"/>
</dbReference>
<dbReference type="PANTHER" id="PTHR42714">
    <property type="entry name" value="TRNA MODIFICATION GTPASE GTPBP3"/>
    <property type="match status" value="1"/>
</dbReference>
<dbReference type="InterPro" id="IPR006073">
    <property type="entry name" value="GTP-bd"/>
</dbReference>
<feature type="binding site" evidence="10">
    <location>
        <position position="80"/>
    </location>
    <ligand>
        <name>(6S)-5-formyl-5,6,7,8-tetrahydrofolate</name>
        <dbReference type="ChEBI" id="CHEBI:57457"/>
    </ligand>
</feature>
<dbReference type="Proteomes" id="UP000242498">
    <property type="component" value="Chromosome I"/>
</dbReference>
<feature type="binding site" evidence="10">
    <location>
        <position position="246"/>
    </location>
    <ligand>
        <name>K(+)</name>
        <dbReference type="ChEBI" id="CHEBI:29103"/>
    </ligand>
</feature>
<dbReference type="Pfam" id="PF12631">
    <property type="entry name" value="MnmE_helical"/>
    <property type="match status" value="1"/>
</dbReference>
<feature type="binding site" evidence="10">
    <location>
        <position position="225"/>
    </location>
    <ligand>
        <name>K(+)</name>
        <dbReference type="ChEBI" id="CHEBI:29103"/>
    </ligand>
</feature>
<feature type="binding site" evidence="10">
    <location>
        <position position="249"/>
    </location>
    <ligand>
        <name>K(+)</name>
        <dbReference type="ChEBI" id="CHEBI:29103"/>
    </ligand>
</feature>
<dbReference type="InterPro" id="IPR025867">
    <property type="entry name" value="MnmE_helical"/>
</dbReference>
<organism evidence="13 14">
    <name type="scientific">Nitrosomonas ureae</name>
    <dbReference type="NCBI Taxonomy" id="44577"/>
    <lineage>
        <taxon>Bacteria</taxon>
        <taxon>Pseudomonadati</taxon>
        <taxon>Pseudomonadota</taxon>
        <taxon>Betaproteobacteria</taxon>
        <taxon>Nitrosomonadales</taxon>
        <taxon>Nitrosomonadaceae</taxon>
        <taxon>Nitrosomonas</taxon>
    </lineage>
</organism>
<dbReference type="Pfam" id="PF01926">
    <property type="entry name" value="MMR_HSR1"/>
    <property type="match status" value="1"/>
</dbReference>
<feature type="binding site" evidence="10">
    <location>
        <position position="23"/>
    </location>
    <ligand>
        <name>(6S)-5-formyl-5,6,7,8-tetrahydrofolate</name>
        <dbReference type="ChEBI" id="CHEBI:57457"/>
    </ligand>
</feature>
<evidence type="ECO:0000256" key="10">
    <source>
        <dbReference type="HAMAP-Rule" id="MF_00379"/>
    </source>
</evidence>
<keyword evidence="5 10" id="KW-0547">Nucleotide-binding</keyword>
<comment type="cofactor">
    <cofactor evidence="10">
        <name>K(+)</name>
        <dbReference type="ChEBI" id="CHEBI:29103"/>
    </cofactor>
    <text evidence="10">Binds 1 potassium ion per subunit.</text>
</comment>
<evidence type="ECO:0000256" key="6">
    <source>
        <dbReference type="ARBA" id="ARBA00022801"/>
    </source>
</evidence>
<sequence>MVSPDIIAAIATPPGYGGIGVIRISGNNLAKLAQVILGKLPKPRHASLGKFLNAEGQIVDQGIVLYFPGPHSYTGEDVLELHGHGGPAVINLLLKSCLSAGARLAQPGEFTLRAYLNNKIDLVQAESVAALIEASTQEAARCAVNSLQGHFSARIETLVGLLITLRMLIEATLDFPEDEIDNLKALQIREKLDHIVAQLEQTLSGARQGNLLQEGIRIVLAGAPNVGKSSLLNQLVEEDAAIVTEIPGTTRDTIQRTITLGGMPIHIIDTAGLRETGDIVEQKGIERTLAAIKRANLVLRLLDSSQHQPAAPDPIKQYIPDDKPQITVFNKIDLRNENPKMEGDEHNSSIHLSAKTGAGIELLRQKILHLAGWQFNHAGEGIFMARQRHLEALTQASAHLQNALEYTENEYQLELIAEELRLAQTALSTITGQFTADDLLGEIFSHFCIGK</sequence>
<dbReference type="AlphaFoldDB" id="A0A285C0C7"/>
<accession>A0A285C0C7</accession>
<comment type="similarity">
    <text evidence="1 10 11">Belongs to the TRAFAC class TrmE-Era-EngA-EngB-Septin-like GTPase superfamily. TrmE GTPase family.</text>
</comment>
<feature type="domain" description="TrmE-type G" evidence="12">
    <location>
        <begin position="215"/>
        <end position="372"/>
    </location>
</feature>
<gene>
    <name evidence="10" type="primary">mnmE</name>
    <name evidence="10" type="synonym">trmE</name>
    <name evidence="13" type="ORF">SAMN06296273_2472</name>
</gene>
<dbReference type="InterPro" id="IPR027368">
    <property type="entry name" value="MnmE_dom2"/>
</dbReference>
<dbReference type="PRINTS" id="PR00326">
    <property type="entry name" value="GTP1OBG"/>
</dbReference>
<keyword evidence="6 10" id="KW-0378">Hydrolase</keyword>
<dbReference type="NCBIfam" id="TIGR00231">
    <property type="entry name" value="small_GTP"/>
    <property type="match status" value="1"/>
</dbReference>
<evidence type="ECO:0000256" key="7">
    <source>
        <dbReference type="ARBA" id="ARBA00022842"/>
    </source>
</evidence>
<feature type="binding site" evidence="10">
    <location>
        <position position="451"/>
    </location>
    <ligand>
        <name>(6S)-5-formyl-5,6,7,8-tetrahydrofolate</name>
        <dbReference type="ChEBI" id="CHEBI:57457"/>
    </ligand>
</feature>
<keyword evidence="3 10" id="KW-0819">tRNA processing</keyword>
<reference evidence="13 14" key="1">
    <citation type="submission" date="2017-08" db="EMBL/GenBank/DDBJ databases">
        <authorList>
            <person name="de Groot N.N."/>
        </authorList>
    </citation>
    <scope>NUCLEOTIDE SEQUENCE [LARGE SCALE GENOMIC DNA]</scope>
    <source>
        <strain evidence="13 14">Nm15</strain>
    </source>
</reference>
<dbReference type="PANTHER" id="PTHR42714:SF2">
    <property type="entry name" value="TRNA MODIFICATION GTPASE GTPBP3, MITOCHONDRIAL"/>
    <property type="match status" value="1"/>
</dbReference>
<feature type="binding site" evidence="10">
    <location>
        <position position="119"/>
    </location>
    <ligand>
        <name>(6S)-5-formyl-5,6,7,8-tetrahydrofolate</name>
        <dbReference type="ChEBI" id="CHEBI:57457"/>
    </ligand>
</feature>